<proteinExistence type="predicted"/>
<dbReference type="Proteomes" id="UP000628017">
    <property type="component" value="Unassembled WGS sequence"/>
</dbReference>
<organism evidence="2 3">
    <name type="scientific">Neptunicoccus cionae</name>
    <dbReference type="NCBI Taxonomy" id="2035344"/>
    <lineage>
        <taxon>Bacteria</taxon>
        <taxon>Pseudomonadati</taxon>
        <taxon>Pseudomonadota</taxon>
        <taxon>Alphaproteobacteria</taxon>
        <taxon>Rhodobacterales</taxon>
        <taxon>Paracoccaceae</taxon>
        <taxon>Neptunicoccus</taxon>
    </lineage>
</organism>
<evidence type="ECO:0000313" key="2">
    <source>
        <dbReference type="EMBL" id="GGA11087.1"/>
    </source>
</evidence>
<reference evidence="2" key="1">
    <citation type="journal article" date="2014" name="Int. J. Syst. Evol. Microbiol.">
        <title>Complete genome sequence of Corynebacterium casei LMG S-19264T (=DSM 44701T), isolated from a smear-ripened cheese.</title>
        <authorList>
            <consortium name="US DOE Joint Genome Institute (JGI-PGF)"/>
            <person name="Walter F."/>
            <person name="Albersmeier A."/>
            <person name="Kalinowski J."/>
            <person name="Ruckert C."/>
        </authorList>
    </citation>
    <scope>NUCLEOTIDE SEQUENCE</scope>
    <source>
        <strain evidence="2">CGMCC 1.15880</strain>
    </source>
</reference>
<dbReference type="RefSeq" id="WP_188671311.1">
    <property type="nucleotide sequence ID" value="NZ_BMKA01000001.1"/>
</dbReference>
<comment type="caution">
    <text evidence="2">The sequence shown here is derived from an EMBL/GenBank/DDBJ whole genome shotgun (WGS) entry which is preliminary data.</text>
</comment>
<reference evidence="2" key="2">
    <citation type="submission" date="2020-09" db="EMBL/GenBank/DDBJ databases">
        <authorList>
            <person name="Sun Q."/>
            <person name="Zhou Y."/>
        </authorList>
    </citation>
    <scope>NUCLEOTIDE SEQUENCE</scope>
    <source>
        <strain evidence="2">CGMCC 1.15880</strain>
    </source>
</reference>
<dbReference type="PANTHER" id="PTHR41521:SF4">
    <property type="entry name" value="BLR0684 PROTEIN"/>
    <property type="match status" value="1"/>
</dbReference>
<dbReference type="Gene3D" id="3.30.70.100">
    <property type="match status" value="1"/>
</dbReference>
<dbReference type="InterPro" id="IPR010753">
    <property type="entry name" value="DUF1330"/>
</dbReference>
<dbReference type="AlphaFoldDB" id="A0A916VN72"/>
<feature type="domain" description="DUF1330" evidence="1">
    <location>
        <begin position="2"/>
        <end position="94"/>
    </location>
</feature>
<evidence type="ECO:0000259" key="1">
    <source>
        <dbReference type="Pfam" id="PF07045"/>
    </source>
</evidence>
<gene>
    <name evidence="2" type="ORF">GCM10011498_09060</name>
</gene>
<evidence type="ECO:0000313" key="3">
    <source>
        <dbReference type="Proteomes" id="UP000628017"/>
    </source>
</evidence>
<keyword evidence="3" id="KW-1185">Reference proteome</keyword>
<protein>
    <recommendedName>
        <fullName evidence="1">DUF1330 domain-containing protein</fullName>
    </recommendedName>
</protein>
<name>A0A916VN72_9RHOB</name>
<sequence length="94" mass="10526">MTVYTMAHIDVHDEEEYARYAELAGPAVKQYGGVFLARGGETVVMEGQARSRNVIIQWPDMDTAKAFYNGPEYQRALSHGLPAAKRDYLFVEGV</sequence>
<dbReference type="Pfam" id="PF07045">
    <property type="entry name" value="DUF1330"/>
    <property type="match status" value="1"/>
</dbReference>
<dbReference type="SUPFAM" id="SSF54909">
    <property type="entry name" value="Dimeric alpha+beta barrel"/>
    <property type="match status" value="1"/>
</dbReference>
<dbReference type="PANTHER" id="PTHR41521">
    <property type="match status" value="1"/>
</dbReference>
<dbReference type="InterPro" id="IPR011008">
    <property type="entry name" value="Dimeric_a/b-barrel"/>
</dbReference>
<accession>A0A916VN72</accession>
<dbReference type="EMBL" id="BMKA01000001">
    <property type="protein sequence ID" value="GGA11087.1"/>
    <property type="molecule type" value="Genomic_DNA"/>
</dbReference>